<dbReference type="InterPro" id="IPR002528">
    <property type="entry name" value="MATE_fam"/>
</dbReference>
<comment type="caution">
    <text evidence="3">The sequence shown here is derived from an EMBL/GenBank/DDBJ whole genome shotgun (WGS) entry which is preliminary data.</text>
</comment>
<organism evidence="3 4">
    <name type="scientific">SAR324 cluster bacterium</name>
    <dbReference type="NCBI Taxonomy" id="2024889"/>
    <lineage>
        <taxon>Bacteria</taxon>
        <taxon>Deltaproteobacteria</taxon>
        <taxon>SAR324 cluster</taxon>
    </lineage>
</organism>
<accession>A0A432GAG9</accession>
<dbReference type="InterPro" id="IPR050222">
    <property type="entry name" value="MATE_MdtK"/>
</dbReference>
<name>A0A432GAG9_9DELT</name>
<evidence type="ECO:0000256" key="1">
    <source>
        <dbReference type="ARBA" id="ARBA00022448"/>
    </source>
</evidence>
<dbReference type="Pfam" id="PF01554">
    <property type="entry name" value="MatE"/>
    <property type="match status" value="1"/>
</dbReference>
<evidence type="ECO:0000256" key="2">
    <source>
        <dbReference type="SAM" id="Phobius"/>
    </source>
</evidence>
<feature type="non-terminal residue" evidence="3">
    <location>
        <position position="1"/>
    </location>
</feature>
<keyword evidence="2" id="KW-0812">Transmembrane</keyword>
<keyword evidence="1" id="KW-0813">Transport</keyword>
<dbReference type="PANTHER" id="PTHR43298:SF2">
    <property type="entry name" value="FMN_FAD EXPORTER YEEO-RELATED"/>
    <property type="match status" value="1"/>
</dbReference>
<keyword evidence="2" id="KW-0472">Membrane</keyword>
<feature type="transmembrane region" description="Helical" evidence="2">
    <location>
        <begin position="101"/>
        <end position="119"/>
    </location>
</feature>
<dbReference type="GO" id="GO:0042910">
    <property type="term" value="F:xenobiotic transmembrane transporter activity"/>
    <property type="evidence" value="ECO:0007669"/>
    <property type="project" value="InterPro"/>
</dbReference>
<dbReference type="AlphaFoldDB" id="A0A432GAG9"/>
<dbReference type="GO" id="GO:0005886">
    <property type="term" value="C:plasma membrane"/>
    <property type="evidence" value="ECO:0007669"/>
    <property type="project" value="TreeGrafter"/>
</dbReference>
<dbReference type="EMBL" id="QNZL01000082">
    <property type="protein sequence ID" value="RTZ80562.1"/>
    <property type="molecule type" value="Genomic_DNA"/>
</dbReference>
<dbReference type="PANTHER" id="PTHR43298">
    <property type="entry name" value="MULTIDRUG RESISTANCE PROTEIN NORM-RELATED"/>
    <property type="match status" value="1"/>
</dbReference>
<keyword evidence="2" id="KW-1133">Transmembrane helix</keyword>
<dbReference type="GO" id="GO:0015297">
    <property type="term" value="F:antiporter activity"/>
    <property type="evidence" value="ECO:0007669"/>
    <property type="project" value="InterPro"/>
</dbReference>
<evidence type="ECO:0000313" key="4">
    <source>
        <dbReference type="Proteomes" id="UP000286801"/>
    </source>
</evidence>
<dbReference type="Proteomes" id="UP000286801">
    <property type="component" value="Unassembled WGS sequence"/>
</dbReference>
<proteinExistence type="predicted"/>
<feature type="transmembrane region" description="Helical" evidence="2">
    <location>
        <begin position="5"/>
        <end position="29"/>
    </location>
</feature>
<protein>
    <submittedName>
        <fullName evidence="3">MATE family efflux transporter</fullName>
    </submittedName>
</protein>
<sequence>YAGILLCIIVMAVSASIFVIVPEMIVGLYTEDLQVQTLAIQLLYMAAIFQLSDGMQVGALGALRGLKDTKIPLVANVAAYWGLGLPLAYLVGIHFNVGPAGMWVGLITGLSTAAVFHSWRFRILTNRLLILPSSRKFT</sequence>
<feature type="transmembrane region" description="Helical" evidence="2">
    <location>
        <begin position="73"/>
        <end position="95"/>
    </location>
</feature>
<evidence type="ECO:0000313" key="3">
    <source>
        <dbReference type="EMBL" id="RTZ80562.1"/>
    </source>
</evidence>
<reference evidence="3 4" key="1">
    <citation type="submission" date="2018-06" db="EMBL/GenBank/DDBJ databases">
        <title>Combined omics and stable isotope probing to characterize newly discovered Mariana Back-Arc vent microbial communities.</title>
        <authorList>
            <person name="Trembath-Reichert E."/>
            <person name="Huber J.A."/>
        </authorList>
    </citation>
    <scope>NUCLEOTIDE SEQUENCE [LARGE SCALE GENOMIC DNA]</scope>
    <source>
        <strain evidence="3">MAG 63_1</strain>
    </source>
</reference>
<gene>
    <name evidence="3" type="ORF">DSY97_03030</name>
</gene>